<protein>
    <submittedName>
        <fullName evidence="1">Peptidase A26 omptin</fullName>
    </submittedName>
</protein>
<dbReference type="GO" id="GO:0006508">
    <property type="term" value="P:proteolysis"/>
    <property type="evidence" value="ECO:0007669"/>
    <property type="project" value="InterPro"/>
</dbReference>
<reference evidence="1 2" key="1">
    <citation type="journal article" date="2018" name="Sci. Adv.">
        <title>Multi-heme cytochromes provide a pathway for survival in energy-limited environments.</title>
        <authorList>
            <person name="Deng X."/>
            <person name="Dohmae N."/>
            <person name="Nealson K.H."/>
            <person name="Hashimoto K."/>
            <person name="Okamoto A."/>
        </authorList>
    </citation>
    <scope>NUCLEOTIDE SEQUENCE [LARGE SCALE GENOMIC DNA]</scope>
    <source>
        <strain evidence="1 2">IS5</strain>
    </source>
</reference>
<dbReference type="InterPro" id="IPR053724">
    <property type="entry name" value="OMP_A26_sf"/>
</dbReference>
<dbReference type="EMBL" id="AP017378">
    <property type="protein sequence ID" value="BBD07204.1"/>
    <property type="molecule type" value="Genomic_DNA"/>
</dbReference>
<keyword evidence="2" id="KW-1185">Reference proteome</keyword>
<dbReference type="AlphaFoldDB" id="A0A2Z6AVE2"/>
<organism evidence="1 2">
    <name type="scientific">Desulfovibrio ferrophilus</name>
    <dbReference type="NCBI Taxonomy" id="241368"/>
    <lineage>
        <taxon>Bacteria</taxon>
        <taxon>Pseudomonadati</taxon>
        <taxon>Thermodesulfobacteriota</taxon>
        <taxon>Desulfovibrionia</taxon>
        <taxon>Desulfovibrionales</taxon>
        <taxon>Desulfovibrionaceae</taxon>
        <taxon>Desulfovibrio</taxon>
    </lineage>
</organism>
<proteinExistence type="predicted"/>
<dbReference type="InterPro" id="IPR020080">
    <property type="entry name" value="OM_adhesin/peptidase_omptin"/>
</dbReference>
<name>A0A2Z6AVE2_9BACT</name>
<accession>A0A2Z6AVE2</accession>
<dbReference type="Gene3D" id="2.40.128.90">
    <property type="entry name" value="OMPT-like"/>
    <property type="match status" value="1"/>
</dbReference>
<sequence length="119" mass="13939">MNNKKYHPEQLDYRYRDFLVSGRIAASKWAWAKDEDHHVNTKTVFKDYFNHIAYVTYGAEISYLINDNFSVSLNIDAQQYERTKGDTQMNAPGGYEEFDTGAGIEHYSWMSGLSVEYRF</sequence>
<dbReference type="InterPro" id="IPR000036">
    <property type="entry name" value="Peptidase_A26_omptin"/>
</dbReference>
<evidence type="ECO:0000313" key="1">
    <source>
        <dbReference type="EMBL" id="BBD07204.1"/>
    </source>
</evidence>
<dbReference type="KEGG" id="dfl:DFE_0478"/>
<dbReference type="Pfam" id="PF01278">
    <property type="entry name" value="Omptin"/>
    <property type="match status" value="1"/>
</dbReference>
<dbReference type="GO" id="GO:0009279">
    <property type="term" value="C:cell outer membrane"/>
    <property type="evidence" value="ECO:0007669"/>
    <property type="project" value="InterPro"/>
</dbReference>
<gene>
    <name evidence="1" type="ORF">DFE_0478</name>
</gene>
<evidence type="ECO:0000313" key="2">
    <source>
        <dbReference type="Proteomes" id="UP000269883"/>
    </source>
</evidence>
<dbReference type="SUPFAM" id="SSF69917">
    <property type="entry name" value="OMPT-like"/>
    <property type="match status" value="1"/>
</dbReference>
<dbReference type="GO" id="GO:0004190">
    <property type="term" value="F:aspartic-type endopeptidase activity"/>
    <property type="evidence" value="ECO:0007669"/>
    <property type="project" value="InterPro"/>
</dbReference>
<dbReference type="Proteomes" id="UP000269883">
    <property type="component" value="Chromosome"/>
</dbReference>
<dbReference type="RefSeq" id="WP_172961596.1">
    <property type="nucleotide sequence ID" value="NZ_AP017378.1"/>
</dbReference>